<feature type="domain" description="ABC transmembrane type-2" evidence="6">
    <location>
        <begin position="22"/>
        <end position="248"/>
    </location>
</feature>
<feature type="transmembrane region" description="Helical" evidence="5">
    <location>
        <begin position="202"/>
        <end position="222"/>
    </location>
</feature>
<feature type="transmembrane region" description="Helical" evidence="5">
    <location>
        <begin position="228"/>
        <end position="246"/>
    </location>
</feature>
<dbReference type="InterPro" id="IPR047817">
    <property type="entry name" value="ABC2_TM_bact-type"/>
</dbReference>
<evidence type="ECO:0000313" key="7">
    <source>
        <dbReference type="EMBL" id="OGG12435.1"/>
    </source>
</evidence>
<evidence type="ECO:0000256" key="1">
    <source>
        <dbReference type="ARBA" id="ARBA00004141"/>
    </source>
</evidence>
<protein>
    <recommendedName>
        <fullName evidence="5">Transport permease protein</fullName>
    </recommendedName>
</protein>
<dbReference type="EMBL" id="MFJJ01000062">
    <property type="protein sequence ID" value="OGG12435.1"/>
    <property type="molecule type" value="Genomic_DNA"/>
</dbReference>
<keyword evidence="4 5" id="KW-0472">Membrane</keyword>
<feature type="transmembrane region" description="Helical" evidence="5">
    <location>
        <begin position="136"/>
        <end position="165"/>
    </location>
</feature>
<dbReference type="PROSITE" id="PS51012">
    <property type="entry name" value="ABC_TM2"/>
    <property type="match status" value="1"/>
</dbReference>
<evidence type="ECO:0000313" key="8">
    <source>
        <dbReference type="Proteomes" id="UP000177416"/>
    </source>
</evidence>
<reference evidence="7 8" key="1">
    <citation type="journal article" date="2016" name="Nat. Commun.">
        <title>Thousands of microbial genomes shed light on interconnected biogeochemical processes in an aquifer system.</title>
        <authorList>
            <person name="Anantharaman K."/>
            <person name="Brown C.T."/>
            <person name="Hug L.A."/>
            <person name="Sharon I."/>
            <person name="Castelle C.J."/>
            <person name="Probst A.J."/>
            <person name="Thomas B.C."/>
            <person name="Singh A."/>
            <person name="Wilkins M.J."/>
            <person name="Karaoz U."/>
            <person name="Brodie E.L."/>
            <person name="Williams K.H."/>
            <person name="Hubbard S.S."/>
            <person name="Banfield J.F."/>
        </authorList>
    </citation>
    <scope>NUCLEOTIDE SEQUENCE [LARGE SCALE GENOMIC DNA]</scope>
</reference>
<dbReference type="PANTHER" id="PTHR43229:SF2">
    <property type="entry name" value="NODULATION PROTEIN J"/>
    <property type="match status" value="1"/>
</dbReference>
<evidence type="ECO:0000256" key="2">
    <source>
        <dbReference type="ARBA" id="ARBA00022692"/>
    </source>
</evidence>
<dbReference type="PANTHER" id="PTHR43229">
    <property type="entry name" value="NODULATION PROTEIN J"/>
    <property type="match status" value="1"/>
</dbReference>
<keyword evidence="5" id="KW-0813">Transport</keyword>
<comment type="caution">
    <text evidence="7">The sequence shown here is derived from an EMBL/GenBank/DDBJ whole genome shotgun (WGS) entry which is preliminary data.</text>
</comment>
<feature type="transmembrane region" description="Helical" evidence="5">
    <location>
        <begin position="102"/>
        <end position="124"/>
    </location>
</feature>
<feature type="transmembrane region" description="Helical" evidence="5">
    <location>
        <begin position="171"/>
        <end position="190"/>
    </location>
</feature>
<dbReference type="InterPro" id="IPR051784">
    <property type="entry name" value="Nod_factor_ABC_transporter"/>
</dbReference>
<evidence type="ECO:0000256" key="5">
    <source>
        <dbReference type="RuleBase" id="RU361157"/>
    </source>
</evidence>
<proteinExistence type="inferred from homology"/>
<organism evidence="7 8">
    <name type="scientific">Candidatus Gottesmanbacteria bacterium RIFCSPHIGHO2_01_FULL_46_14</name>
    <dbReference type="NCBI Taxonomy" id="1798380"/>
    <lineage>
        <taxon>Bacteria</taxon>
        <taxon>Candidatus Gottesmaniibacteriota</taxon>
    </lineage>
</organism>
<dbReference type="InterPro" id="IPR013525">
    <property type="entry name" value="ABC2_TM"/>
</dbReference>
<comment type="subcellular location">
    <subcellularLocation>
        <location evidence="5">Cell membrane</location>
        <topology evidence="5">Multi-pass membrane protein</topology>
    </subcellularLocation>
    <subcellularLocation>
        <location evidence="1">Membrane</location>
        <topology evidence="1">Multi-pass membrane protein</topology>
    </subcellularLocation>
</comment>
<dbReference type="Proteomes" id="UP000177416">
    <property type="component" value="Unassembled WGS sequence"/>
</dbReference>
<keyword evidence="2 5" id="KW-0812">Transmembrane</keyword>
<evidence type="ECO:0000256" key="3">
    <source>
        <dbReference type="ARBA" id="ARBA00022989"/>
    </source>
</evidence>
<evidence type="ECO:0000259" key="6">
    <source>
        <dbReference type="PROSITE" id="PS51012"/>
    </source>
</evidence>
<dbReference type="AlphaFoldDB" id="A0A1F5ZJD4"/>
<dbReference type="Pfam" id="PF01061">
    <property type="entry name" value="ABC2_membrane"/>
    <property type="match status" value="1"/>
</dbReference>
<dbReference type="GO" id="GO:0005886">
    <property type="term" value="C:plasma membrane"/>
    <property type="evidence" value="ECO:0007669"/>
    <property type="project" value="UniProtKB-SubCell"/>
</dbReference>
<keyword evidence="5" id="KW-1003">Cell membrane</keyword>
<dbReference type="GO" id="GO:0140359">
    <property type="term" value="F:ABC-type transporter activity"/>
    <property type="evidence" value="ECO:0007669"/>
    <property type="project" value="InterPro"/>
</dbReference>
<gene>
    <name evidence="7" type="ORF">A2875_01765</name>
</gene>
<evidence type="ECO:0000256" key="4">
    <source>
        <dbReference type="ARBA" id="ARBA00023136"/>
    </source>
</evidence>
<accession>A0A1F5ZJD4</accession>
<comment type="similarity">
    <text evidence="5">Belongs to the ABC-2 integral membrane protein family.</text>
</comment>
<feature type="transmembrane region" description="Helical" evidence="5">
    <location>
        <begin position="21"/>
        <end position="45"/>
    </location>
</feature>
<name>A0A1F5ZJD4_9BACT</name>
<keyword evidence="3 5" id="KW-1133">Transmembrane helix</keyword>
<sequence>MNRSRIAAIVLKNWFSFRRDFFRIFDIFWWPTFMLFVWGLLSIYLTKTSVNSPNFVTILLGGVILWNTFDHATRDVSRTFVEEVWDKNLANFFSTPLTLTEYLVGILAIAIVKIIVGALFMLMLARLFYAFDPMALSWFLIVGFVSLVLTGWLISIVIQAIILRYGHTVEVFIWAVAILLQPFSCVFYPLETLPGWAQRIALVLPTTYIFENMRLMIFSGSVRVDQIVLSYALNLFYGVCAVVFFYRTFRVAKDKGLLVKYV</sequence>